<accession>A0A2G0Q2S6</accession>
<dbReference type="InterPro" id="IPR002559">
    <property type="entry name" value="Transposase_11"/>
</dbReference>
<dbReference type="Pfam" id="PF01609">
    <property type="entry name" value="DDE_Tnp_1"/>
    <property type="match status" value="1"/>
</dbReference>
<evidence type="ECO:0000313" key="2">
    <source>
        <dbReference type="EMBL" id="PHM53518.1"/>
    </source>
</evidence>
<reference evidence="2 3" key="1">
    <citation type="journal article" date="2017" name="Nat. Microbiol.">
        <title>Natural product diversity associated with the nematode symbionts Photorhabdus and Xenorhabdus.</title>
        <authorList>
            <person name="Tobias N.J."/>
            <person name="Wolff H."/>
            <person name="Djahanschiri B."/>
            <person name="Grundmann F."/>
            <person name="Kronenwerth M."/>
            <person name="Shi Y.M."/>
            <person name="Simonyi S."/>
            <person name="Grun P."/>
            <person name="Shapiro-Ilan D."/>
            <person name="Pidot S.J."/>
            <person name="Stinear T.P."/>
            <person name="Ebersberger I."/>
            <person name="Bode H.B."/>
        </authorList>
    </citation>
    <scope>NUCLEOTIDE SEQUENCE [LARGE SCALE GENOMIC DNA]</scope>
    <source>
        <strain evidence="2 3">DSM 17903</strain>
    </source>
</reference>
<dbReference type="PANTHER" id="PTHR30007:SF0">
    <property type="entry name" value="TRANSPOSASE"/>
    <property type="match status" value="1"/>
</dbReference>
<dbReference type="EMBL" id="NJAI01000006">
    <property type="protein sequence ID" value="PHM53518.1"/>
    <property type="molecule type" value="Genomic_DNA"/>
</dbReference>
<proteinExistence type="predicted"/>
<dbReference type="GO" id="GO:0006313">
    <property type="term" value="P:DNA transposition"/>
    <property type="evidence" value="ECO:0007669"/>
    <property type="project" value="InterPro"/>
</dbReference>
<dbReference type="PANTHER" id="PTHR30007">
    <property type="entry name" value="PHP DOMAIN PROTEIN"/>
    <property type="match status" value="1"/>
</dbReference>
<protein>
    <submittedName>
        <fullName evidence="2">Transposase</fullName>
    </submittedName>
</protein>
<evidence type="ECO:0000259" key="1">
    <source>
        <dbReference type="Pfam" id="PF01609"/>
    </source>
</evidence>
<gene>
    <name evidence="2" type="ORF">Xhom_03516</name>
</gene>
<feature type="domain" description="Transposase IS4-like" evidence="1">
    <location>
        <begin position="2"/>
        <end position="117"/>
    </location>
</feature>
<dbReference type="STRING" id="351679.A9255_03605"/>
<dbReference type="NCBIfam" id="NF033580">
    <property type="entry name" value="transpos_IS5_3"/>
    <property type="match status" value="1"/>
</dbReference>
<comment type="caution">
    <text evidence="2">The sequence shown here is derived from an EMBL/GenBank/DDBJ whole genome shotgun (WGS) entry which is preliminary data.</text>
</comment>
<dbReference type="GO" id="GO:0004803">
    <property type="term" value="F:transposase activity"/>
    <property type="evidence" value="ECO:0007669"/>
    <property type="project" value="InterPro"/>
</dbReference>
<name>A0A2G0Q2S6_XENHO</name>
<dbReference type="GO" id="GO:0003677">
    <property type="term" value="F:DNA binding"/>
    <property type="evidence" value="ECO:0007669"/>
    <property type="project" value="InterPro"/>
</dbReference>
<evidence type="ECO:0000313" key="3">
    <source>
        <dbReference type="Proteomes" id="UP000225433"/>
    </source>
</evidence>
<dbReference type="AlphaFoldDB" id="A0A2G0Q2S6"/>
<organism evidence="2 3">
    <name type="scientific">Xenorhabdus hominickii</name>
    <dbReference type="NCBI Taxonomy" id="351679"/>
    <lineage>
        <taxon>Bacteria</taxon>
        <taxon>Pseudomonadati</taxon>
        <taxon>Pseudomonadota</taxon>
        <taxon>Gammaproteobacteria</taxon>
        <taxon>Enterobacterales</taxon>
        <taxon>Morganellaceae</taxon>
        <taxon>Xenorhabdus</taxon>
    </lineage>
</organism>
<sequence length="126" mass="14694">MPLAIAVAPANIHDIRLVIATLDGLQTGGWGYGTQLHLDKAYEAEWLEKELKTRGYVPCVHSRKEEQDALAEQDDFKVNRWVVERTHSWLNRFRRILVRWEKRIENYEAMLHLACSLIAWNIILLG</sequence>
<dbReference type="Proteomes" id="UP000225433">
    <property type="component" value="Unassembled WGS sequence"/>
</dbReference>